<feature type="compositionally biased region" description="Polar residues" evidence="4">
    <location>
        <begin position="51"/>
        <end position="64"/>
    </location>
</feature>
<feature type="region of interest" description="Disordered" evidence="4">
    <location>
        <begin position="31"/>
        <end position="72"/>
    </location>
</feature>
<evidence type="ECO:0000256" key="3">
    <source>
        <dbReference type="PROSITE-ProRule" id="PRU00089"/>
    </source>
</evidence>
<dbReference type="GO" id="GO:0030154">
    <property type="term" value="P:cell differentiation"/>
    <property type="evidence" value="ECO:0007669"/>
    <property type="project" value="TreeGrafter"/>
</dbReference>
<organism evidence="6 7">
    <name type="scientific">Patella caerulea</name>
    <name type="common">Rayed Mediterranean limpet</name>
    <dbReference type="NCBI Taxonomy" id="87958"/>
    <lineage>
        <taxon>Eukaryota</taxon>
        <taxon>Metazoa</taxon>
        <taxon>Spiralia</taxon>
        <taxon>Lophotrochozoa</taxon>
        <taxon>Mollusca</taxon>
        <taxon>Gastropoda</taxon>
        <taxon>Patellogastropoda</taxon>
        <taxon>Patelloidea</taxon>
        <taxon>Patellidae</taxon>
        <taxon>Patella</taxon>
    </lineage>
</organism>
<evidence type="ECO:0000313" key="7">
    <source>
        <dbReference type="Proteomes" id="UP001347796"/>
    </source>
</evidence>
<dbReference type="SMART" id="SM00339">
    <property type="entry name" value="FH"/>
    <property type="match status" value="1"/>
</dbReference>
<dbReference type="FunFam" id="1.10.10.10:FF:000135">
    <property type="entry name" value="forkhead box protein G1"/>
    <property type="match status" value="1"/>
</dbReference>
<protein>
    <recommendedName>
        <fullName evidence="5">Fork-head domain-containing protein</fullName>
    </recommendedName>
</protein>
<dbReference type="SUPFAM" id="SSF46785">
    <property type="entry name" value="Winged helix' DNA-binding domain"/>
    <property type="match status" value="1"/>
</dbReference>
<feature type="DNA-binding region" description="Fork-head" evidence="3">
    <location>
        <begin position="186"/>
        <end position="278"/>
    </location>
</feature>
<gene>
    <name evidence="6" type="ORF">SNE40_014962</name>
</gene>
<dbReference type="InterPro" id="IPR036388">
    <property type="entry name" value="WH-like_DNA-bd_sf"/>
</dbReference>
<feature type="compositionally biased region" description="Polar residues" evidence="4">
    <location>
        <begin position="172"/>
        <end position="183"/>
    </location>
</feature>
<dbReference type="InterPro" id="IPR030456">
    <property type="entry name" value="TF_fork_head_CS_2"/>
</dbReference>
<dbReference type="GO" id="GO:0005634">
    <property type="term" value="C:nucleus"/>
    <property type="evidence" value="ECO:0007669"/>
    <property type="project" value="UniProtKB-SubCell"/>
</dbReference>
<dbReference type="PRINTS" id="PR00053">
    <property type="entry name" value="FORKHEAD"/>
</dbReference>
<dbReference type="InterPro" id="IPR036390">
    <property type="entry name" value="WH_DNA-bd_sf"/>
</dbReference>
<dbReference type="PANTHER" id="PTHR11829">
    <property type="entry name" value="FORKHEAD BOX PROTEIN"/>
    <property type="match status" value="1"/>
</dbReference>
<feature type="domain" description="Fork-head" evidence="5">
    <location>
        <begin position="186"/>
        <end position="278"/>
    </location>
</feature>
<comment type="caution">
    <text evidence="6">The sequence shown here is derived from an EMBL/GenBank/DDBJ whole genome shotgun (WGS) entry which is preliminary data.</text>
</comment>
<sequence>MQGGDFRESYHNYTFNPSHQETKQQLNNYIHHGGHLPTHSSSESFGAVPQRHSTYNQENTSSNHLKFESSAPQPLPREYHFTVNGRVSFNQNASRSDYSHGSISVFPTNLNQLYSTEENKDFPGLKPVMKCEISSQTEVEKLSADPGLSGECKVLGTDTVVGGGDDEEDTGQSQKMSEAESSSDIKPSMSYIALIGKAILESSEKRLNLGSIYSWIESTFPYYVNRGQGWRNSVRHNLSLNECFIKAGRCEDGKGNYWAVHPANLQDFMRGDFRQRRRSRKRGRKKNQEMNIYNMHNGYLSPPPVSSFSDIGLNPVTMTTAMSPLYSPYTEAERRAYKLDEALRQQGINSHFWNWATPSNYTGINGQGVSSAMYGSTSTQWSSYPDNSPSTMYAINPRHPM</sequence>
<dbReference type="CDD" id="cd20035">
    <property type="entry name" value="FH_FOXQ2-like"/>
    <property type="match status" value="1"/>
</dbReference>
<dbReference type="EMBL" id="JAZGQO010000010">
    <property type="protein sequence ID" value="KAK6176717.1"/>
    <property type="molecule type" value="Genomic_DNA"/>
</dbReference>
<accession>A0AAN8JFP3</accession>
<reference evidence="6 7" key="1">
    <citation type="submission" date="2024-01" db="EMBL/GenBank/DDBJ databases">
        <title>The genome of the rayed Mediterranean limpet Patella caerulea (Linnaeus, 1758).</title>
        <authorList>
            <person name="Anh-Thu Weber A."/>
            <person name="Halstead-Nussloch G."/>
        </authorList>
    </citation>
    <scope>NUCLEOTIDE SEQUENCE [LARGE SCALE GENOMIC DNA]</scope>
    <source>
        <strain evidence="6">AATW-2023a</strain>
        <tissue evidence="6">Whole specimen</tissue>
    </source>
</reference>
<dbReference type="GO" id="GO:0009653">
    <property type="term" value="P:anatomical structure morphogenesis"/>
    <property type="evidence" value="ECO:0007669"/>
    <property type="project" value="TreeGrafter"/>
</dbReference>
<evidence type="ECO:0000256" key="1">
    <source>
        <dbReference type="ARBA" id="ARBA00023125"/>
    </source>
</evidence>
<name>A0AAN8JFP3_PATCE</name>
<dbReference type="InterPro" id="IPR047519">
    <property type="entry name" value="FH_FOXQ2-like"/>
</dbReference>
<comment type="subcellular location">
    <subcellularLocation>
        <location evidence="3">Nucleus</location>
    </subcellularLocation>
</comment>
<evidence type="ECO:0000256" key="2">
    <source>
        <dbReference type="ARBA" id="ARBA00023242"/>
    </source>
</evidence>
<dbReference type="InterPro" id="IPR001766">
    <property type="entry name" value="Fork_head_dom"/>
</dbReference>
<dbReference type="InterPro" id="IPR050211">
    <property type="entry name" value="FOX_domain-containing"/>
</dbReference>
<dbReference type="Proteomes" id="UP001347796">
    <property type="component" value="Unassembled WGS sequence"/>
</dbReference>
<keyword evidence="7" id="KW-1185">Reference proteome</keyword>
<proteinExistence type="predicted"/>
<evidence type="ECO:0000256" key="4">
    <source>
        <dbReference type="SAM" id="MobiDB-lite"/>
    </source>
</evidence>
<dbReference type="GO" id="GO:0000981">
    <property type="term" value="F:DNA-binding transcription factor activity, RNA polymerase II-specific"/>
    <property type="evidence" value="ECO:0007669"/>
    <property type="project" value="TreeGrafter"/>
</dbReference>
<dbReference type="PROSITE" id="PS00658">
    <property type="entry name" value="FORK_HEAD_2"/>
    <property type="match status" value="1"/>
</dbReference>
<evidence type="ECO:0000259" key="5">
    <source>
        <dbReference type="PROSITE" id="PS50039"/>
    </source>
</evidence>
<dbReference type="PANTHER" id="PTHR11829:SF142">
    <property type="entry name" value="FORK-HEAD DOMAIN-CONTAINING PROTEIN"/>
    <property type="match status" value="1"/>
</dbReference>
<feature type="region of interest" description="Disordered" evidence="4">
    <location>
        <begin position="159"/>
        <end position="183"/>
    </location>
</feature>
<dbReference type="Pfam" id="PF00250">
    <property type="entry name" value="Forkhead"/>
    <property type="match status" value="1"/>
</dbReference>
<keyword evidence="1 3" id="KW-0238">DNA-binding</keyword>
<dbReference type="GO" id="GO:0000978">
    <property type="term" value="F:RNA polymerase II cis-regulatory region sequence-specific DNA binding"/>
    <property type="evidence" value="ECO:0007669"/>
    <property type="project" value="TreeGrafter"/>
</dbReference>
<keyword evidence="2 3" id="KW-0539">Nucleus</keyword>
<dbReference type="AlphaFoldDB" id="A0AAN8JFP3"/>
<dbReference type="PROSITE" id="PS50039">
    <property type="entry name" value="FORK_HEAD_3"/>
    <property type="match status" value="1"/>
</dbReference>
<dbReference type="Gene3D" id="1.10.10.10">
    <property type="entry name" value="Winged helix-like DNA-binding domain superfamily/Winged helix DNA-binding domain"/>
    <property type="match status" value="1"/>
</dbReference>
<evidence type="ECO:0000313" key="6">
    <source>
        <dbReference type="EMBL" id="KAK6176717.1"/>
    </source>
</evidence>